<organism evidence="2 3">
    <name type="scientific">Candidatus Jorgensenbacteria bacterium GWA1_54_12</name>
    <dbReference type="NCBI Taxonomy" id="1798468"/>
    <lineage>
        <taxon>Bacteria</taxon>
        <taxon>Candidatus Joergenseniibacteriota</taxon>
    </lineage>
</organism>
<evidence type="ECO:0000313" key="3">
    <source>
        <dbReference type="Proteomes" id="UP000176273"/>
    </source>
</evidence>
<dbReference type="EMBL" id="MFKH01000006">
    <property type="protein sequence ID" value="OGG37605.1"/>
    <property type="molecule type" value="Genomic_DNA"/>
</dbReference>
<feature type="transmembrane region" description="Helical" evidence="1">
    <location>
        <begin position="188"/>
        <end position="208"/>
    </location>
</feature>
<comment type="caution">
    <text evidence="2">The sequence shown here is derived from an EMBL/GenBank/DDBJ whole genome shotgun (WGS) entry which is preliminary data.</text>
</comment>
<accession>A0A1F6BL03</accession>
<reference evidence="2 3" key="1">
    <citation type="journal article" date="2016" name="Nat. Commun.">
        <title>Thousands of microbial genomes shed light on interconnected biogeochemical processes in an aquifer system.</title>
        <authorList>
            <person name="Anantharaman K."/>
            <person name="Brown C.T."/>
            <person name="Hug L.A."/>
            <person name="Sharon I."/>
            <person name="Castelle C.J."/>
            <person name="Probst A.J."/>
            <person name="Thomas B.C."/>
            <person name="Singh A."/>
            <person name="Wilkins M.J."/>
            <person name="Karaoz U."/>
            <person name="Brodie E.L."/>
            <person name="Williams K.H."/>
            <person name="Hubbard S.S."/>
            <person name="Banfield J.F."/>
        </authorList>
    </citation>
    <scope>NUCLEOTIDE SEQUENCE [LARGE SCALE GENOMIC DNA]</scope>
</reference>
<evidence type="ECO:0000256" key="1">
    <source>
        <dbReference type="SAM" id="Phobius"/>
    </source>
</evidence>
<keyword evidence="1" id="KW-1133">Transmembrane helix</keyword>
<evidence type="ECO:0000313" key="2">
    <source>
        <dbReference type="EMBL" id="OGG37605.1"/>
    </source>
</evidence>
<protein>
    <submittedName>
        <fullName evidence="2">Uncharacterized protein</fullName>
    </submittedName>
</protein>
<feature type="transmembrane region" description="Helical" evidence="1">
    <location>
        <begin position="12"/>
        <end position="32"/>
    </location>
</feature>
<keyword evidence="1" id="KW-0472">Membrane</keyword>
<dbReference type="AlphaFoldDB" id="A0A1F6BL03"/>
<name>A0A1F6BL03_9BACT</name>
<dbReference type="STRING" id="1798468.A2110_00465"/>
<gene>
    <name evidence="2" type="ORF">A2110_00465</name>
</gene>
<proteinExistence type="predicted"/>
<dbReference type="Proteomes" id="UP000176273">
    <property type="component" value="Unassembled WGS sequence"/>
</dbReference>
<keyword evidence="1" id="KW-0812">Transmembrane</keyword>
<sequence length="215" mass="24981">MPKLPNLRRQRIIYVALSILFLSTLTTMGLYGSPFKKIDMGFYEDGKHLYEPLATQTLVAEILNIPPRILTYTIHFSYEPQNSCSQPEEYQTFVRLSVNEDEPFAEYASRAFNEKSCYFDFTEMPQHHKEWYYFCLKGPGTISFPYPADRSISFSSILMSNGTCPLENEIMQNRDLKFYATPSLREWAIGWVGVSLVWVLIMGGFLTIREYIRKG</sequence>